<protein>
    <submittedName>
        <fullName evidence="2">Putative secreted protein</fullName>
    </submittedName>
</protein>
<proteinExistence type="predicted"/>
<name>A0A2M4DPJ8_ANODA</name>
<evidence type="ECO:0000256" key="1">
    <source>
        <dbReference type="SAM" id="SignalP"/>
    </source>
</evidence>
<organism evidence="2">
    <name type="scientific">Anopheles darlingi</name>
    <name type="common">Mosquito</name>
    <dbReference type="NCBI Taxonomy" id="43151"/>
    <lineage>
        <taxon>Eukaryota</taxon>
        <taxon>Metazoa</taxon>
        <taxon>Ecdysozoa</taxon>
        <taxon>Arthropoda</taxon>
        <taxon>Hexapoda</taxon>
        <taxon>Insecta</taxon>
        <taxon>Pterygota</taxon>
        <taxon>Neoptera</taxon>
        <taxon>Endopterygota</taxon>
        <taxon>Diptera</taxon>
        <taxon>Nematocera</taxon>
        <taxon>Culicoidea</taxon>
        <taxon>Culicidae</taxon>
        <taxon>Anophelinae</taxon>
        <taxon>Anopheles</taxon>
    </lineage>
</organism>
<feature type="signal peptide" evidence="1">
    <location>
        <begin position="1"/>
        <end position="30"/>
    </location>
</feature>
<accession>A0A2M4DPJ8</accession>
<sequence>MNYELVLPLLLVRLCWLLVVAGYALQGTTAASSTSIHTQTLITVKIFHAFINESSGFLVWGERQPRLINQ</sequence>
<dbReference type="AlphaFoldDB" id="A0A2M4DPJ8"/>
<keyword evidence="1" id="KW-0732">Signal</keyword>
<dbReference type="EMBL" id="GGFL01015304">
    <property type="protein sequence ID" value="MBW79482.1"/>
    <property type="molecule type" value="Transcribed_RNA"/>
</dbReference>
<reference evidence="2" key="1">
    <citation type="submission" date="2018-01" db="EMBL/GenBank/DDBJ databases">
        <title>An insight into the sialome of Amazonian anophelines.</title>
        <authorList>
            <person name="Ribeiro J.M."/>
            <person name="Scarpassa V."/>
            <person name="Calvo E."/>
        </authorList>
    </citation>
    <scope>NUCLEOTIDE SEQUENCE</scope>
</reference>
<evidence type="ECO:0000313" key="2">
    <source>
        <dbReference type="EMBL" id="MBW79482.1"/>
    </source>
</evidence>
<feature type="chain" id="PRO_5014676092" evidence="1">
    <location>
        <begin position="31"/>
        <end position="70"/>
    </location>
</feature>